<keyword evidence="1" id="KW-1133">Transmembrane helix</keyword>
<keyword evidence="3" id="KW-1185">Reference proteome</keyword>
<comment type="caution">
    <text evidence="2">The sequence shown here is derived from an EMBL/GenBank/DDBJ whole genome shotgun (WGS) entry which is preliminary data.</text>
</comment>
<keyword evidence="1" id="KW-0472">Membrane</keyword>
<keyword evidence="1" id="KW-0812">Transmembrane</keyword>
<dbReference type="Proteomes" id="UP000295632">
    <property type="component" value="Unassembled WGS sequence"/>
</dbReference>
<reference evidence="2 3" key="1">
    <citation type="submission" date="2019-03" db="EMBL/GenBank/DDBJ databases">
        <title>Genomic Encyclopedia of Type Strains, Phase IV (KMG-IV): sequencing the most valuable type-strain genomes for metagenomic binning, comparative biology and taxonomic classification.</title>
        <authorList>
            <person name="Goeker M."/>
        </authorList>
    </citation>
    <scope>NUCLEOTIDE SEQUENCE [LARGE SCALE GENOMIC DNA]</scope>
    <source>
        <strain evidence="2 3">DSM 28697</strain>
    </source>
</reference>
<gene>
    <name evidence="2" type="ORF">EV213_111101</name>
</gene>
<evidence type="ECO:0000256" key="1">
    <source>
        <dbReference type="SAM" id="Phobius"/>
    </source>
</evidence>
<dbReference type="Pfam" id="PF14143">
    <property type="entry name" value="YrhC"/>
    <property type="match status" value="1"/>
</dbReference>
<name>A0A4R6TW14_9BACI</name>
<evidence type="ECO:0000313" key="2">
    <source>
        <dbReference type="EMBL" id="TDQ38020.1"/>
    </source>
</evidence>
<organism evidence="2 3">
    <name type="scientific">Aureibacillus halotolerans</name>
    <dbReference type="NCBI Taxonomy" id="1508390"/>
    <lineage>
        <taxon>Bacteria</taxon>
        <taxon>Bacillati</taxon>
        <taxon>Bacillota</taxon>
        <taxon>Bacilli</taxon>
        <taxon>Bacillales</taxon>
        <taxon>Bacillaceae</taxon>
        <taxon>Aureibacillus</taxon>
    </lineage>
</organism>
<dbReference type="OrthoDB" id="2943632at2"/>
<dbReference type="RefSeq" id="WP_133581066.1">
    <property type="nucleotide sequence ID" value="NZ_SNYJ01000011.1"/>
</dbReference>
<sequence length="78" mass="8508">MASKSMKKLKEIKQDNATLGYVMLAVSVFLYIGVFMPTTTVPAVYMMFGTGITLLLAFAAFRRSIVAGKHLASVSEDE</sequence>
<feature type="transmembrane region" description="Helical" evidence="1">
    <location>
        <begin position="20"/>
        <end position="37"/>
    </location>
</feature>
<accession>A0A4R6TW14</accession>
<proteinExistence type="predicted"/>
<protein>
    <submittedName>
        <fullName evidence="2">YrhC-like protein</fullName>
    </submittedName>
</protein>
<evidence type="ECO:0000313" key="3">
    <source>
        <dbReference type="Proteomes" id="UP000295632"/>
    </source>
</evidence>
<feature type="transmembrane region" description="Helical" evidence="1">
    <location>
        <begin position="43"/>
        <end position="61"/>
    </location>
</feature>
<dbReference type="AlphaFoldDB" id="A0A4R6TW14"/>
<dbReference type="InterPro" id="IPR025418">
    <property type="entry name" value="YrhC-like"/>
</dbReference>
<dbReference type="EMBL" id="SNYJ01000011">
    <property type="protein sequence ID" value="TDQ38020.1"/>
    <property type="molecule type" value="Genomic_DNA"/>
</dbReference>